<dbReference type="WBParaSite" id="Csp11.Scaffold630.g18450.t1">
    <property type="protein sequence ID" value="Csp11.Scaffold630.g18450.t1"/>
    <property type="gene ID" value="Csp11.Scaffold630.g18450"/>
</dbReference>
<name>A0A1I7UQW9_9PELO</name>
<sequence length="84" mass="9220">MIRSLFVRLEASFQTLIQMDDTDRKPILNLICHSHNATLEPNQMVPAIQPEFIAPTVVPSPFSLAISIPSDAFPSISIAFLPSA</sequence>
<proteinExistence type="predicted"/>
<reference evidence="2" key="1">
    <citation type="submission" date="2016-11" db="UniProtKB">
        <authorList>
            <consortium name="WormBaseParasite"/>
        </authorList>
    </citation>
    <scope>IDENTIFICATION</scope>
</reference>
<protein>
    <submittedName>
        <fullName evidence="2">Uncharacterized protein</fullName>
    </submittedName>
</protein>
<dbReference type="Proteomes" id="UP000095282">
    <property type="component" value="Unplaced"/>
</dbReference>
<accession>A0A1I7UQW9</accession>
<evidence type="ECO:0000313" key="2">
    <source>
        <dbReference type="WBParaSite" id="Csp11.Scaffold630.g18450.t1"/>
    </source>
</evidence>
<evidence type="ECO:0000313" key="1">
    <source>
        <dbReference type="Proteomes" id="UP000095282"/>
    </source>
</evidence>
<organism evidence="1 2">
    <name type="scientific">Caenorhabditis tropicalis</name>
    <dbReference type="NCBI Taxonomy" id="1561998"/>
    <lineage>
        <taxon>Eukaryota</taxon>
        <taxon>Metazoa</taxon>
        <taxon>Ecdysozoa</taxon>
        <taxon>Nematoda</taxon>
        <taxon>Chromadorea</taxon>
        <taxon>Rhabditida</taxon>
        <taxon>Rhabditina</taxon>
        <taxon>Rhabditomorpha</taxon>
        <taxon>Rhabditoidea</taxon>
        <taxon>Rhabditidae</taxon>
        <taxon>Peloderinae</taxon>
        <taxon>Caenorhabditis</taxon>
    </lineage>
</organism>
<keyword evidence="1" id="KW-1185">Reference proteome</keyword>
<dbReference type="AlphaFoldDB" id="A0A1I7UQW9"/>